<dbReference type="EMBL" id="CALSDN010000010">
    <property type="protein sequence ID" value="CAH6722618.1"/>
    <property type="molecule type" value="Genomic_DNA"/>
</dbReference>
<reference evidence="1" key="1">
    <citation type="submission" date="2022-06" db="EMBL/GenBank/DDBJ databases">
        <authorList>
            <person name="Legras J.-L."/>
            <person name="Devillers H."/>
            <person name="Grondin C."/>
        </authorList>
    </citation>
    <scope>NUCLEOTIDE SEQUENCE</scope>
    <source>
        <strain evidence="1">CLIB 1444</strain>
    </source>
</reference>
<evidence type="ECO:0000313" key="2">
    <source>
        <dbReference type="Proteomes" id="UP001152531"/>
    </source>
</evidence>
<organism evidence="1 2">
    <name type="scientific">[Candida] jaroonii</name>
    <dbReference type="NCBI Taxonomy" id="467808"/>
    <lineage>
        <taxon>Eukaryota</taxon>
        <taxon>Fungi</taxon>
        <taxon>Dikarya</taxon>
        <taxon>Ascomycota</taxon>
        <taxon>Saccharomycotina</taxon>
        <taxon>Pichiomycetes</taxon>
        <taxon>Debaryomycetaceae</taxon>
        <taxon>Yamadazyma</taxon>
    </lineage>
</organism>
<evidence type="ECO:0000313" key="1">
    <source>
        <dbReference type="EMBL" id="CAH6722618.1"/>
    </source>
</evidence>
<comment type="caution">
    <text evidence="1">The sequence shown here is derived from an EMBL/GenBank/DDBJ whole genome shotgun (WGS) entry which is preliminary data.</text>
</comment>
<name>A0ACA9YCP5_9ASCO</name>
<keyword evidence="2" id="KW-1185">Reference proteome</keyword>
<gene>
    <name evidence="1" type="ORF">CLIB1444_10S02520</name>
</gene>
<dbReference type="Proteomes" id="UP001152531">
    <property type="component" value="Unassembled WGS sequence"/>
</dbReference>
<sequence length="455" mass="49476">MPEKDQVKDIEIGIDERSISSRNMVRDDSEEILESSEKDSEELTYPDGGLQAILVLIGCSAVVSGTLGLSSASGTIENYISVNLLPDESSSNVSWIFAVFNFTAFALILFVGPVFNQIGCRIMLIGSLGFVSVGMMCFSLCHELYQFILCHFVTGFGVCLGFTCSINVVTHWFNKWRSTAVGISFVGSSIGGIVYPIILNSLFTSVGFGWGIRVLGFICMVLISIGIVLTKDRRYELGFMKGDKGNPIMDGLKQIDFGILKDPIFATLVIGCIGNSGPFFLTLNYIVSYATAHGWSTSDAYSLTIAMNACSIGGRLSGGYLADKYGRFNWFIVTNLIATIGVFLFWLPPWGSHKGGLFTYACLFGYTSGSYFQSSPTCVAQISKVDQFAVRYGTSSFIISVINFALLPIGGAIIGNKAASGFDHMVIFVAVFQILGLVFVALCRFLYGGWNLKRL</sequence>
<accession>A0ACA9YCP5</accession>
<proteinExistence type="predicted"/>
<protein>
    <submittedName>
        <fullName evidence="1">Riboflavin transporter Mch5p</fullName>
    </submittedName>
</protein>